<dbReference type="PROSITE" id="PS00162">
    <property type="entry name" value="ALPHA_CA_1"/>
    <property type="match status" value="1"/>
</dbReference>
<dbReference type="PROSITE" id="PS51144">
    <property type="entry name" value="ALPHA_CA_2"/>
    <property type="match status" value="1"/>
</dbReference>
<dbReference type="SMART" id="SM01057">
    <property type="entry name" value="Carb_anhydrase"/>
    <property type="match status" value="1"/>
</dbReference>
<dbReference type="Proteomes" id="UP000009022">
    <property type="component" value="Unassembled WGS sequence"/>
</dbReference>
<dbReference type="InterPro" id="IPR023561">
    <property type="entry name" value="Carbonic_anhydrase_a-class"/>
</dbReference>
<evidence type="ECO:0000256" key="4">
    <source>
        <dbReference type="RuleBase" id="RU367011"/>
    </source>
</evidence>
<dbReference type="InterPro" id="IPR018338">
    <property type="entry name" value="Carbonic_anhydrase_a-class_CS"/>
</dbReference>
<dbReference type="eggNOG" id="KOG0382">
    <property type="taxonomic scope" value="Eukaryota"/>
</dbReference>
<dbReference type="PANTHER" id="PTHR18952:SF268">
    <property type="entry name" value="AGAP013402-PA"/>
    <property type="match status" value="1"/>
</dbReference>
<dbReference type="STRING" id="10228.B3RWG7"/>
<sequence>MLVDPLSWANDFKLCGGKKQSPIDIVTANMIHIPNMSPLVFTGTPSGGCTLINTGHAVQCTLDPTFSYSVTGGPFSYNYRLGQFHVHFGSDATKGSEHRLNGRAFAAEVHFVFYNSDMYLSVADAADNANGLAVIGGLVDLHAKHHNEFDKIANNAQYVKYAGDTHYIANFDVSKLMPHHHYYATYAGSLTTPTCDESVTWVVLNNHIHATDAQLNKLRTQVYTGDAIDPGVLMVNNFRPAQPLNARRVFFN</sequence>
<proteinExistence type="inferred from homology"/>
<gene>
    <name evidence="6" type="ORF">TRIADDRAFT_37760</name>
</gene>
<dbReference type="KEGG" id="tad:TRIADDRAFT_37760"/>
<name>B3RWG7_TRIAD</name>
<comment type="function">
    <text evidence="4">Reversible hydration of carbon dioxide.</text>
</comment>
<dbReference type="PhylomeDB" id="B3RWG7"/>
<evidence type="ECO:0000256" key="3">
    <source>
        <dbReference type="ARBA" id="ARBA00022833"/>
    </source>
</evidence>
<organism evidence="6 7">
    <name type="scientific">Trichoplax adhaerens</name>
    <name type="common">Trichoplax reptans</name>
    <dbReference type="NCBI Taxonomy" id="10228"/>
    <lineage>
        <taxon>Eukaryota</taxon>
        <taxon>Metazoa</taxon>
        <taxon>Placozoa</taxon>
        <taxon>Uniplacotomia</taxon>
        <taxon>Trichoplacea</taxon>
        <taxon>Trichoplacidae</taxon>
        <taxon>Trichoplax</taxon>
    </lineage>
</organism>
<dbReference type="EMBL" id="DS985245">
    <property type="protein sequence ID" value="EDV25132.1"/>
    <property type="molecule type" value="Genomic_DNA"/>
</dbReference>
<comment type="cofactor">
    <cofactor evidence="4">
        <name>Zn(2+)</name>
        <dbReference type="ChEBI" id="CHEBI:29105"/>
    </cofactor>
</comment>
<evidence type="ECO:0000313" key="6">
    <source>
        <dbReference type="EMBL" id="EDV25132.1"/>
    </source>
</evidence>
<dbReference type="RefSeq" id="XP_002113022.1">
    <property type="nucleotide sequence ID" value="XM_002112986.1"/>
</dbReference>
<dbReference type="InterPro" id="IPR001148">
    <property type="entry name" value="CA_dom"/>
</dbReference>
<dbReference type="GeneID" id="6753793"/>
<comment type="catalytic activity">
    <reaction evidence="4">
        <text>hydrogencarbonate + H(+) = CO2 + H2O</text>
        <dbReference type="Rhea" id="RHEA:10748"/>
        <dbReference type="ChEBI" id="CHEBI:15377"/>
        <dbReference type="ChEBI" id="CHEBI:15378"/>
        <dbReference type="ChEBI" id="CHEBI:16526"/>
        <dbReference type="ChEBI" id="CHEBI:17544"/>
        <dbReference type="EC" id="4.2.1.1"/>
    </reaction>
</comment>
<dbReference type="AlphaFoldDB" id="B3RWG7"/>
<dbReference type="InParanoid" id="B3RWG7"/>
<keyword evidence="7" id="KW-1185">Reference proteome</keyword>
<evidence type="ECO:0000256" key="2">
    <source>
        <dbReference type="ARBA" id="ARBA00022723"/>
    </source>
</evidence>
<dbReference type="PANTHER" id="PTHR18952">
    <property type="entry name" value="CARBONIC ANHYDRASE"/>
    <property type="match status" value="1"/>
</dbReference>
<dbReference type="OrthoDB" id="5978072at2759"/>
<evidence type="ECO:0000256" key="1">
    <source>
        <dbReference type="ARBA" id="ARBA00010718"/>
    </source>
</evidence>
<dbReference type="OMA" id="THYIANF"/>
<dbReference type="Gene3D" id="3.10.200.10">
    <property type="entry name" value="Alpha carbonic anhydrase"/>
    <property type="match status" value="1"/>
</dbReference>
<dbReference type="SUPFAM" id="SSF51069">
    <property type="entry name" value="Carbonic anhydrase"/>
    <property type="match status" value="1"/>
</dbReference>
<dbReference type="CTD" id="6753793"/>
<dbReference type="GO" id="GO:0008270">
    <property type="term" value="F:zinc ion binding"/>
    <property type="evidence" value="ECO:0007669"/>
    <property type="project" value="UniProtKB-UniRule"/>
</dbReference>
<keyword evidence="2 4" id="KW-0479">Metal-binding</keyword>
<protein>
    <recommendedName>
        <fullName evidence="4">Carbonic anhydrase</fullName>
        <ecNumber evidence="4">4.2.1.1</ecNumber>
    </recommendedName>
</protein>
<evidence type="ECO:0000313" key="7">
    <source>
        <dbReference type="Proteomes" id="UP000009022"/>
    </source>
</evidence>
<dbReference type="EC" id="4.2.1.1" evidence="4"/>
<dbReference type="HOGENOM" id="CLU_039326_7_1_1"/>
<dbReference type="CDD" id="cd00326">
    <property type="entry name" value="alpha_CA"/>
    <property type="match status" value="1"/>
</dbReference>
<evidence type="ECO:0000259" key="5">
    <source>
        <dbReference type="PROSITE" id="PS51144"/>
    </source>
</evidence>
<feature type="domain" description="Alpha-carbonic anhydrase" evidence="5">
    <location>
        <begin position="1"/>
        <end position="252"/>
    </location>
</feature>
<keyword evidence="3 4" id="KW-0862">Zinc</keyword>
<reference evidence="6 7" key="1">
    <citation type="journal article" date="2008" name="Nature">
        <title>The Trichoplax genome and the nature of placozoans.</title>
        <authorList>
            <person name="Srivastava M."/>
            <person name="Begovic E."/>
            <person name="Chapman J."/>
            <person name="Putnam N.H."/>
            <person name="Hellsten U."/>
            <person name="Kawashima T."/>
            <person name="Kuo A."/>
            <person name="Mitros T."/>
            <person name="Salamov A."/>
            <person name="Carpenter M.L."/>
            <person name="Signorovitch A.Y."/>
            <person name="Moreno M.A."/>
            <person name="Kamm K."/>
            <person name="Grimwood J."/>
            <person name="Schmutz J."/>
            <person name="Shapiro H."/>
            <person name="Grigoriev I.V."/>
            <person name="Buss L.W."/>
            <person name="Schierwater B."/>
            <person name="Dellaporta S.L."/>
            <person name="Rokhsar D.S."/>
        </authorList>
    </citation>
    <scope>NUCLEOTIDE SEQUENCE [LARGE SCALE GENOMIC DNA]</scope>
    <source>
        <strain evidence="6 7">Grell-BS-1999</strain>
    </source>
</reference>
<dbReference type="GO" id="GO:0004089">
    <property type="term" value="F:carbonate dehydratase activity"/>
    <property type="evidence" value="ECO:0007669"/>
    <property type="project" value="UniProtKB-UniRule"/>
</dbReference>
<dbReference type="InterPro" id="IPR036398">
    <property type="entry name" value="CA_dom_sf"/>
</dbReference>
<comment type="similarity">
    <text evidence="1 4">Belongs to the alpha-carbonic anhydrase family.</text>
</comment>
<keyword evidence="4" id="KW-0456">Lyase</keyword>
<accession>B3RWG7</accession>
<dbReference type="Pfam" id="PF00194">
    <property type="entry name" value="Carb_anhydrase"/>
    <property type="match status" value="1"/>
</dbReference>